<dbReference type="EMBL" id="CM026421">
    <property type="protein sequence ID" value="KAG0593448.1"/>
    <property type="molecule type" value="Genomic_DNA"/>
</dbReference>
<accession>A0A8T0JEZ3</accession>
<evidence type="ECO:0000313" key="2">
    <source>
        <dbReference type="Proteomes" id="UP000822688"/>
    </source>
</evidence>
<dbReference type="Proteomes" id="UP000822688">
    <property type="component" value="Chromosome 1"/>
</dbReference>
<keyword evidence="2" id="KW-1185">Reference proteome</keyword>
<name>A0A8T0JEZ3_CERPU</name>
<dbReference type="AlphaFoldDB" id="A0A8T0JEZ3"/>
<sequence length="79" mass="9470">MTLTNSLVFVVFRHHTFYLSRLVRTCCGVVNDPEAIIWWQQQERYRCYSQLCLNGSLRRRAILVTTRKKVLIHVHYMPC</sequence>
<gene>
    <name evidence="1" type="ORF">KC19_1G330500</name>
</gene>
<reference evidence="1" key="1">
    <citation type="submission" date="2020-06" db="EMBL/GenBank/DDBJ databases">
        <title>WGS assembly of Ceratodon purpureus strain R40.</title>
        <authorList>
            <person name="Carey S.B."/>
            <person name="Jenkins J."/>
            <person name="Shu S."/>
            <person name="Lovell J.T."/>
            <person name="Sreedasyam A."/>
            <person name="Maumus F."/>
            <person name="Tiley G.P."/>
            <person name="Fernandez-Pozo N."/>
            <person name="Barry K."/>
            <person name="Chen C."/>
            <person name="Wang M."/>
            <person name="Lipzen A."/>
            <person name="Daum C."/>
            <person name="Saski C.A."/>
            <person name="Payton A.C."/>
            <person name="Mcbreen J.C."/>
            <person name="Conrad R.E."/>
            <person name="Kollar L.M."/>
            <person name="Olsson S."/>
            <person name="Huttunen S."/>
            <person name="Landis J.B."/>
            <person name="Wickett N.J."/>
            <person name="Johnson M.G."/>
            <person name="Rensing S.A."/>
            <person name="Grimwood J."/>
            <person name="Schmutz J."/>
            <person name="Mcdaniel S.F."/>
        </authorList>
    </citation>
    <scope>NUCLEOTIDE SEQUENCE</scope>
    <source>
        <strain evidence="1">R40</strain>
    </source>
</reference>
<organism evidence="1 2">
    <name type="scientific">Ceratodon purpureus</name>
    <name type="common">Fire moss</name>
    <name type="synonym">Dicranum purpureum</name>
    <dbReference type="NCBI Taxonomy" id="3225"/>
    <lineage>
        <taxon>Eukaryota</taxon>
        <taxon>Viridiplantae</taxon>
        <taxon>Streptophyta</taxon>
        <taxon>Embryophyta</taxon>
        <taxon>Bryophyta</taxon>
        <taxon>Bryophytina</taxon>
        <taxon>Bryopsida</taxon>
        <taxon>Dicranidae</taxon>
        <taxon>Pseudoditrichales</taxon>
        <taxon>Ditrichaceae</taxon>
        <taxon>Ceratodon</taxon>
    </lineage>
</organism>
<comment type="caution">
    <text evidence="1">The sequence shown here is derived from an EMBL/GenBank/DDBJ whole genome shotgun (WGS) entry which is preliminary data.</text>
</comment>
<protein>
    <submittedName>
        <fullName evidence="1">Uncharacterized protein</fullName>
    </submittedName>
</protein>
<proteinExistence type="predicted"/>
<evidence type="ECO:0000313" key="1">
    <source>
        <dbReference type="EMBL" id="KAG0593448.1"/>
    </source>
</evidence>